<proteinExistence type="predicted"/>
<evidence type="ECO:0000313" key="2">
    <source>
        <dbReference type="Proteomes" id="UP000053593"/>
    </source>
</evidence>
<sequence length="152" mass="17126">MTEISTSEKLQAKRDERTRKLWEDPFYADFPHLYREINIPNSCMAYGCTIGDGWKPLIYDLCTQLVQLDAGVVFDQIKEKFGGLRVYYSFDKTSTGQKPTDSQVEQVKTLVEETIGKADATCETCGAAGTLRETKRGWLFNSCDSCAEKKGV</sequence>
<gene>
    <name evidence="1" type="ORF">GYMLUDRAFT_75256</name>
</gene>
<evidence type="ECO:0000313" key="1">
    <source>
        <dbReference type="EMBL" id="KIK57639.1"/>
    </source>
</evidence>
<accession>A0A0D0C592</accession>
<dbReference type="OrthoDB" id="3795764at2759"/>
<dbReference type="AlphaFoldDB" id="A0A0D0C592"/>
<name>A0A0D0C592_9AGAR</name>
<dbReference type="EMBL" id="KN834789">
    <property type="protein sequence ID" value="KIK57639.1"/>
    <property type="molecule type" value="Genomic_DNA"/>
</dbReference>
<dbReference type="HOGENOM" id="CLU_128727_0_0_1"/>
<protein>
    <submittedName>
        <fullName evidence="1">Uncharacterized protein</fullName>
    </submittedName>
</protein>
<reference evidence="1 2" key="1">
    <citation type="submission" date="2014-04" db="EMBL/GenBank/DDBJ databases">
        <title>Evolutionary Origins and Diversification of the Mycorrhizal Mutualists.</title>
        <authorList>
            <consortium name="DOE Joint Genome Institute"/>
            <consortium name="Mycorrhizal Genomics Consortium"/>
            <person name="Kohler A."/>
            <person name="Kuo A."/>
            <person name="Nagy L.G."/>
            <person name="Floudas D."/>
            <person name="Copeland A."/>
            <person name="Barry K.W."/>
            <person name="Cichocki N."/>
            <person name="Veneault-Fourrey C."/>
            <person name="LaButti K."/>
            <person name="Lindquist E.A."/>
            <person name="Lipzen A."/>
            <person name="Lundell T."/>
            <person name="Morin E."/>
            <person name="Murat C."/>
            <person name="Riley R."/>
            <person name="Ohm R."/>
            <person name="Sun H."/>
            <person name="Tunlid A."/>
            <person name="Henrissat B."/>
            <person name="Grigoriev I.V."/>
            <person name="Hibbett D.S."/>
            <person name="Martin F."/>
        </authorList>
    </citation>
    <scope>NUCLEOTIDE SEQUENCE [LARGE SCALE GENOMIC DNA]</scope>
    <source>
        <strain evidence="1 2">FD-317 M1</strain>
    </source>
</reference>
<dbReference type="Proteomes" id="UP000053593">
    <property type="component" value="Unassembled WGS sequence"/>
</dbReference>
<organism evidence="1 2">
    <name type="scientific">Collybiopsis luxurians FD-317 M1</name>
    <dbReference type="NCBI Taxonomy" id="944289"/>
    <lineage>
        <taxon>Eukaryota</taxon>
        <taxon>Fungi</taxon>
        <taxon>Dikarya</taxon>
        <taxon>Basidiomycota</taxon>
        <taxon>Agaricomycotina</taxon>
        <taxon>Agaricomycetes</taxon>
        <taxon>Agaricomycetidae</taxon>
        <taxon>Agaricales</taxon>
        <taxon>Marasmiineae</taxon>
        <taxon>Omphalotaceae</taxon>
        <taxon>Collybiopsis</taxon>
        <taxon>Collybiopsis luxurians</taxon>
    </lineage>
</organism>
<keyword evidence="2" id="KW-1185">Reference proteome</keyword>